<dbReference type="CDD" id="cd12797">
    <property type="entry name" value="M23_peptidase"/>
    <property type="match status" value="1"/>
</dbReference>
<proteinExistence type="predicted"/>
<dbReference type="InterPro" id="IPR011055">
    <property type="entry name" value="Dup_hybrid_motif"/>
</dbReference>
<keyword evidence="3" id="KW-1185">Reference proteome</keyword>
<feature type="compositionally biased region" description="Polar residues" evidence="1">
    <location>
        <begin position="450"/>
        <end position="460"/>
    </location>
</feature>
<dbReference type="EMBL" id="AHON02000060">
    <property type="protein sequence ID" value="EKO32969.1"/>
    <property type="molecule type" value="Genomic_DNA"/>
</dbReference>
<evidence type="ECO:0000313" key="3">
    <source>
        <dbReference type="Proteomes" id="UP000006329"/>
    </source>
</evidence>
<feature type="compositionally biased region" description="Basic and acidic residues" evidence="1">
    <location>
        <begin position="439"/>
        <end position="448"/>
    </location>
</feature>
<reference evidence="2" key="1">
    <citation type="submission" date="2012-10" db="EMBL/GenBank/DDBJ databases">
        <authorList>
            <person name="Harkins D.M."/>
            <person name="Durkin A.S."/>
            <person name="Brinkac L.M."/>
            <person name="Haft D.H."/>
            <person name="Selengut J.D."/>
            <person name="Sanka R."/>
            <person name="DePew J."/>
            <person name="Purushe J."/>
            <person name="Matthias M.A."/>
            <person name="Vinetz J.M."/>
            <person name="Sutton G.G."/>
            <person name="Nierman W.C."/>
            <person name="Fouts D.E."/>
        </authorList>
    </citation>
    <scope>NUCLEOTIDE SEQUENCE [LARGE SCALE GENOMIC DNA]</scope>
    <source>
        <strain evidence="2">MOR084</strain>
    </source>
</reference>
<comment type="caution">
    <text evidence="2">The sequence shown here is derived from an EMBL/GenBank/DDBJ whole genome shotgun (WGS) entry which is preliminary data.</text>
</comment>
<feature type="region of interest" description="Disordered" evidence="1">
    <location>
        <begin position="478"/>
        <end position="499"/>
    </location>
</feature>
<sequence length="822" mass="86140">MPSLKERLDIALLEKHQAWHEARGRLSPSKMLTTISPNQTNHLQSVDNQLSGANQKYSIYSEDISARIERQAKSNDEEKESKGFLFTILNGMNGGSGSMGQRFTQAVRSEAQSRITGAVAEATGLPASLVGALVGGSSMKDAVKAYVKDETTNAISKATGIPAWMISNQMEKMNKPKEQWYQSQTFQMVTTVVAVAAAPFTGGASLLVAMSIGAGIGAATGAASGGLKGALVGAVGGAAGAAVKSFTGGAVTVGLSYSAENGFGASVGVGYGPATVSLGISERGGTTVDLGLKKGGFNAGLSYDSKTGSVSGNVGLEIAKGSSLGISYNEGDGFGASISKSLDSGLNGGLSWSEKGGVGGSIGYEAPGDKNQPKNSLANQMKGAGGSLSFNQRDGVSASVSASGGVNAGNWSQSGGFQANTNFLTDQWKADFVSKQDEIEQAKTDAESKAAQNKNNSEQGAQVLEGYGVRRDEEFNFTADGEAESSDNIGGDNGKGKKPTLNEVEAMMNRHNSFQEGLDSIRNTKTTHYDTANQEGSNIVRSVKTESGENGKTNITIDRSKNVGFDAETTPFFSRDSKGNLVPVTDAHVSSPFTGYRAVTNGAHDGIDVISHAFRASADLEVTGITHGASRNVGGDPTKQAGIWMQGDKLMTYSTVNEKGEAFRDKSGRPESRAIEYTAALAAQNNISAQDHAVLVNHASSNPNQYHGNGNSVTGRYTMGDGTKVDLIYKHAPSLEGLQLGNPVTWQKGDTIHQGSMVLTVGSTGRSTGPHAHFEVQSRSTFGLDLNKNADVIRENPKNPGHYVIDGRYFTNNILKKDLENR</sequence>
<feature type="region of interest" description="Disordered" evidence="1">
    <location>
        <begin position="439"/>
        <end position="462"/>
    </location>
</feature>
<protein>
    <submittedName>
        <fullName evidence="2">Peptidase, M23 domain protein</fullName>
    </submittedName>
</protein>
<accession>A0A0E2BCG1</accession>
<organism evidence="2 3">
    <name type="scientific">Leptospira santarosai str. MOR084</name>
    <dbReference type="NCBI Taxonomy" id="1049984"/>
    <lineage>
        <taxon>Bacteria</taxon>
        <taxon>Pseudomonadati</taxon>
        <taxon>Spirochaetota</taxon>
        <taxon>Spirochaetia</taxon>
        <taxon>Leptospirales</taxon>
        <taxon>Leptospiraceae</taxon>
        <taxon>Leptospira</taxon>
    </lineage>
</organism>
<gene>
    <name evidence="2" type="ORF">LEP1GSC179_0100</name>
</gene>
<dbReference type="SUPFAM" id="SSF51261">
    <property type="entry name" value="Duplicated hybrid motif"/>
    <property type="match status" value="1"/>
</dbReference>
<dbReference type="Gene3D" id="2.70.70.10">
    <property type="entry name" value="Glucose Permease (Domain IIA)"/>
    <property type="match status" value="1"/>
</dbReference>
<dbReference type="RefSeq" id="WP_004485015.1">
    <property type="nucleotide sequence ID" value="NZ_AHON02000060.1"/>
</dbReference>
<evidence type="ECO:0000313" key="2">
    <source>
        <dbReference type="EMBL" id="EKO32969.1"/>
    </source>
</evidence>
<dbReference type="Proteomes" id="UP000006329">
    <property type="component" value="Unassembled WGS sequence"/>
</dbReference>
<evidence type="ECO:0000256" key="1">
    <source>
        <dbReference type="SAM" id="MobiDB-lite"/>
    </source>
</evidence>
<dbReference type="AlphaFoldDB" id="A0A0E2BCG1"/>
<name>A0A0E2BCG1_9LEPT</name>